<evidence type="ECO:0000313" key="4">
    <source>
        <dbReference type="Proteomes" id="UP001642484"/>
    </source>
</evidence>
<dbReference type="SUPFAM" id="SSF90112">
    <property type="entry name" value="Neurotransmitter-gated ion-channel transmembrane pore"/>
    <property type="match status" value="1"/>
</dbReference>
<keyword evidence="4" id="KW-1185">Reference proteome</keyword>
<feature type="transmembrane region" description="Helical" evidence="2">
    <location>
        <begin position="305"/>
        <end position="322"/>
    </location>
</feature>
<keyword evidence="2" id="KW-1133">Transmembrane helix</keyword>
<organism evidence="3 4">
    <name type="scientific">Durusdinium trenchii</name>
    <dbReference type="NCBI Taxonomy" id="1381693"/>
    <lineage>
        <taxon>Eukaryota</taxon>
        <taxon>Sar</taxon>
        <taxon>Alveolata</taxon>
        <taxon>Dinophyceae</taxon>
        <taxon>Suessiales</taxon>
        <taxon>Symbiodiniaceae</taxon>
        <taxon>Durusdinium</taxon>
    </lineage>
</organism>
<dbReference type="Gene3D" id="2.70.170.10">
    <property type="entry name" value="Neurotransmitter-gated ion-channel ligand-binding domain"/>
    <property type="match status" value="1"/>
</dbReference>
<comment type="subcellular location">
    <subcellularLocation>
        <location evidence="1">Membrane</location>
        <topology evidence="1">Multi-pass membrane protein</topology>
    </subcellularLocation>
</comment>
<feature type="transmembrane region" description="Helical" evidence="2">
    <location>
        <begin position="381"/>
        <end position="401"/>
    </location>
</feature>
<dbReference type="InterPro" id="IPR038050">
    <property type="entry name" value="Neuro_actylchol_rec"/>
</dbReference>
<feature type="transmembrane region" description="Helical" evidence="2">
    <location>
        <begin position="342"/>
        <end position="360"/>
    </location>
</feature>
<feature type="transmembrane region" description="Helical" evidence="2">
    <location>
        <begin position="275"/>
        <end position="298"/>
    </location>
</feature>
<evidence type="ECO:0000313" key="3">
    <source>
        <dbReference type="EMBL" id="CAK9115432.1"/>
    </source>
</evidence>
<dbReference type="InterPro" id="IPR006201">
    <property type="entry name" value="Neur_channel"/>
</dbReference>
<accession>A0ABP0SSL0</accession>
<keyword evidence="2" id="KW-0812">Transmembrane</keyword>
<gene>
    <name evidence="3" type="ORF">CCMP2556_LOCUS53348</name>
</gene>
<evidence type="ECO:0000256" key="1">
    <source>
        <dbReference type="ARBA" id="ARBA00004141"/>
    </source>
</evidence>
<dbReference type="EMBL" id="CAXAMN010028151">
    <property type="protein sequence ID" value="CAK9115432.1"/>
    <property type="molecule type" value="Genomic_DNA"/>
</dbReference>
<reference evidence="3 4" key="1">
    <citation type="submission" date="2024-02" db="EMBL/GenBank/DDBJ databases">
        <authorList>
            <person name="Chen Y."/>
            <person name="Shah S."/>
            <person name="Dougan E. K."/>
            <person name="Thang M."/>
            <person name="Chan C."/>
        </authorList>
    </citation>
    <scope>NUCLEOTIDE SEQUENCE [LARGE SCALE GENOMIC DNA]</scope>
</reference>
<protein>
    <submittedName>
        <fullName evidence="3">Uncharacterized protein</fullName>
    </submittedName>
</protein>
<proteinExistence type="predicted"/>
<dbReference type="Proteomes" id="UP001642484">
    <property type="component" value="Unassembled WGS sequence"/>
</dbReference>
<name>A0ABP0SSL0_9DINO</name>
<evidence type="ECO:0000256" key="2">
    <source>
        <dbReference type="SAM" id="Phobius"/>
    </source>
</evidence>
<keyword evidence="2" id="KW-0472">Membrane</keyword>
<sequence length="471" mass="54000">MANVDAQDEEAEEVPCLLLNCSRTMMVRVQIHQILSVDLHEETFTLEFDAFFRWQDPRLRNWQTRLWLPESSTLKGQKTCKSHGRCLCKRGRGVCSGLPFVEGIFREAKDSYIKVDGCDEEMVDAYIAKEEPNFEDFGNVFGEKSSLVSFSKLMEEPLVLTEHQRLTNGTVGEVILFRKMRATFKENMELKHFPLDRQLLQFAITASVPSSIMVLEVDEKFKSICRVDQIAEYVVDKEQQKESTLTKKKTTGNAAGKEYSQLKATVHLERKPGKYFVNIVVMLYLLIFASFGTFMIDVDSPGDRISIIITFVLTIMALKYVINDQLPGKDYQTWLDLYLLSSYIFLIVPAVELLILKAVCPSSDFQEVESAHDKVQFLDMMFAYILFGVWNAFHIVLLVLYSCNSTCLHQDWEEVRKQQDDKECDSCWLTESGGCERVLFETALSLWQMCDGLDYRVFSCADSDNESSSST</sequence>
<dbReference type="PANTHER" id="PTHR18945">
    <property type="entry name" value="NEUROTRANSMITTER GATED ION CHANNEL"/>
    <property type="match status" value="1"/>
</dbReference>
<dbReference type="Gene3D" id="1.20.58.390">
    <property type="entry name" value="Neurotransmitter-gated ion-channel transmembrane domain"/>
    <property type="match status" value="1"/>
</dbReference>
<comment type="caution">
    <text evidence="3">The sequence shown here is derived from an EMBL/GenBank/DDBJ whole genome shotgun (WGS) entry which is preliminary data.</text>
</comment>
<dbReference type="InterPro" id="IPR036719">
    <property type="entry name" value="Neuro-gated_channel_TM_sf"/>
</dbReference>
<dbReference type="InterPro" id="IPR036734">
    <property type="entry name" value="Neur_chan_lig-bd_sf"/>
</dbReference>